<dbReference type="GO" id="GO:0004519">
    <property type="term" value="F:endonuclease activity"/>
    <property type="evidence" value="ECO:0007669"/>
    <property type="project" value="UniProtKB-KW"/>
</dbReference>
<dbReference type="RefSeq" id="WP_317833745.1">
    <property type="nucleotide sequence ID" value="NZ_CP136920.1"/>
</dbReference>
<reference evidence="2 3" key="1">
    <citation type="submission" date="2023-10" db="EMBL/GenBank/DDBJ databases">
        <title>Rubellicoccus peritrichatus gen. nov., sp. nov., isolated from an algae of coral reef tank.</title>
        <authorList>
            <person name="Luo J."/>
        </authorList>
    </citation>
    <scope>NUCLEOTIDE SEQUENCE [LARGE SCALE GENOMIC DNA]</scope>
    <source>
        <strain evidence="2 3">CR14</strain>
    </source>
</reference>
<dbReference type="AlphaFoldDB" id="A0AAQ3LBJ0"/>
<evidence type="ECO:0000313" key="3">
    <source>
        <dbReference type="Proteomes" id="UP001304300"/>
    </source>
</evidence>
<evidence type="ECO:0000313" key="2">
    <source>
        <dbReference type="EMBL" id="WOO41302.1"/>
    </source>
</evidence>
<accession>A0AAQ3LBJ0</accession>
<dbReference type="PANTHER" id="PTHR33877:SF2">
    <property type="entry name" value="OS07G0170200 PROTEIN"/>
    <property type="match status" value="1"/>
</dbReference>
<dbReference type="KEGG" id="puo:RZN69_22000"/>
<keyword evidence="2" id="KW-0255">Endonuclease</keyword>
<dbReference type="Gene3D" id="1.10.30.50">
    <property type="match status" value="1"/>
</dbReference>
<keyword evidence="2" id="KW-0378">Hydrolase</keyword>
<name>A0AAQ3LBJ0_9BACT</name>
<evidence type="ECO:0000259" key="1">
    <source>
        <dbReference type="SMART" id="SM00507"/>
    </source>
</evidence>
<keyword evidence="3" id="KW-1185">Reference proteome</keyword>
<sequence>MADVLSRRVLVLNRLWQPVNIVGVRRAFGLLMQDHAQVINTATGDFRVMDAGEWITFSIENPPEDDHDCLHTVRLKVRIPAVLLLRVFDRVPAKEVKFNRRAVFERDSFVCQYCGEHFHEKELNLDHVIPRDMGGKTSWENIVTSCIQCNTRKANRLPHKAGMHLKKQPKRPRWRPFVSSVPKAEVEEGWTYFMK</sequence>
<dbReference type="SMART" id="SM00507">
    <property type="entry name" value="HNHc"/>
    <property type="match status" value="1"/>
</dbReference>
<feature type="domain" description="HNH nuclease" evidence="1">
    <location>
        <begin position="98"/>
        <end position="151"/>
    </location>
</feature>
<protein>
    <submittedName>
        <fullName evidence="2">HNH endonuclease</fullName>
    </submittedName>
</protein>
<keyword evidence="2" id="KW-0540">Nuclease</keyword>
<gene>
    <name evidence="2" type="ORF">RZN69_22000</name>
</gene>
<organism evidence="2 3">
    <name type="scientific">Rubellicoccus peritrichatus</name>
    <dbReference type="NCBI Taxonomy" id="3080537"/>
    <lineage>
        <taxon>Bacteria</taxon>
        <taxon>Pseudomonadati</taxon>
        <taxon>Verrucomicrobiota</taxon>
        <taxon>Opitutia</taxon>
        <taxon>Puniceicoccales</taxon>
        <taxon>Cerasicoccaceae</taxon>
        <taxon>Rubellicoccus</taxon>
    </lineage>
</organism>
<dbReference type="CDD" id="cd00085">
    <property type="entry name" value="HNHc"/>
    <property type="match status" value="1"/>
</dbReference>
<dbReference type="EMBL" id="CP136920">
    <property type="protein sequence ID" value="WOO41302.1"/>
    <property type="molecule type" value="Genomic_DNA"/>
</dbReference>
<dbReference type="InterPro" id="IPR003615">
    <property type="entry name" value="HNH_nuc"/>
</dbReference>
<proteinExistence type="predicted"/>
<dbReference type="InterPro" id="IPR052892">
    <property type="entry name" value="NA-targeting_endonuclease"/>
</dbReference>
<dbReference type="Pfam" id="PF14279">
    <property type="entry name" value="HNH_5"/>
    <property type="match status" value="1"/>
</dbReference>
<dbReference type="PANTHER" id="PTHR33877">
    <property type="entry name" value="SLL1193 PROTEIN"/>
    <property type="match status" value="1"/>
</dbReference>
<dbReference type="Proteomes" id="UP001304300">
    <property type="component" value="Chromosome"/>
</dbReference>
<dbReference type="InterPro" id="IPR029471">
    <property type="entry name" value="HNH_5"/>
</dbReference>